<proteinExistence type="predicted"/>
<feature type="signal peptide" evidence="1">
    <location>
        <begin position="1"/>
        <end position="28"/>
    </location>
</feature>
<dbReference type="EMBL" id="BAAAHH010000016">
    <property type="protein sequence ID" value="GAA0955680.1"/>
    <property type="molecule type" value="Genomic_DNA"/>
</dbReference>
<sequence length="189" mass="20201">MPAIRVRLLTAAALAAGAVLALPAPASAKACVTDDWKLTRYRMTATGQDVVISARGGEGARLSITKKALSYDFTRAKKVVTEGADNGDEYTMTSTYRKKLHFASTLKGAKKGSFSLKRRSATGDATVKSLFNKTPLRAVKLAGHYRNGNVDPFVPARHTFTCAGKTLKLTATLTDPVAPATVTATYHRL</sequence>
<reference evidence="2 3" key="1">
    <citation type="journal article" date="2019" name="Int. J. Syst. Evol. Microbiol.">
        <title>The Global Catalogue of Microorganisms (GCM) 10K type strain sequencing project: providing services to taxonomists for standard genome sequencing and annotation.</title>
        <authorList>
            <consortium name="The Broad Institute Genomics Platform"/>
            <consortium name="The Broad Institute Genome Sequencing Center for Infectious Disease"/>
            <person name="Wu L."/>
            <person name="Ma J."/>
        </authorList>
    </citation>
    <scope>NUCLEOTIDE SEQUENCE [LARGE SCALE GENOMIC DNA]</scope>
    <source>
        <strain evidence="2 3">JCM 10696</strain>
    </source>
</reference>
<feature type="chain" id="PRO_5046614660" description="Polyisoprenoid-binding protein YceI" evidence="1">
    <location>
        <begin position="29"/>
        <end position="189"/>
    </location>
</feature>
<accession>A0ABN1REE7</accession>
<evidence type="ECO:0000256" key="1">
    <source>
        <dbReference type="SAM" id="SignalP"/>
    </source>
</evidence>
<protein>
    <recommendedName>
        <fullName evidence="4">Polyisoprenoid-binding protein YceI</fullName>
    </recommendedName>
</protein>
<gene>
    <name evidence="2" type="ORF">GCM10009550_40920</name>
</gene>
<keyword evidence="1" id="KW-0732">Signal</keyword>
<evidence type="ECO:0000313" key="2">
    <source>
        <dbReference type="EMBL" id="GAA0955680.1"/>
    </source>
</evidence>
<name>A0ABN1REE7_9ACTN</name>
<organism evidence="2 3">
    <name type="scientific">Actinocorallia libanotica</name>
    <dbReference type="NCBI Taxonomy" id="46162"/>
    <lineage>
        <taxon>Bacteria</taxon>
        <taxon>Bacillati</taxon>
        <taxon>Actinomycetota</taxon>
        <taxon>Actinomycetes</taxon>
        <taxon>Streptosporangiales</taxon>
        <taxon>Thermomonosporaceae</taxon>
        <taxon>Actinocorallia</taxon>
    </lineage>
</organism>
<dbReference type="RefSeq" id="WP_344242468.1">
    <property type="nucleotide sequence ID" value="NZ_BAAAHH010000016.1"/>
</dbReference>
<dbReference type="Proteomes" id="UP001500665">
    <property type="component" value="Unassembled WGS sequence"/>
</dbReference>
<keyword evidence="3" id="KW-1185">Reference proteome</keyword>
<evidence type="ECO:0008006" key="4">
    <source>
        <dbReference type="Google" id="ProtNLM"/>
    </source>
</evidence>
<comment type="caution">
    <text evidence="2">The sequence shown here is derived from an EMBL/GenBank/DDBJ whole genome shotgun (WGS) entry which is preliminary data.</text>
</comment>
<evidence type="ECO:0000313" key="3">
    <source>
        <dbReference type="Proteomes" id="UP001500665"/>
    </source>
</evidence>